<evidence type="ECO:0000313" key="3">
    <source>
        <dbReference type="EMBL" id="MBF0888986.1"/>
    </source>
</evidence>
<dbReference type="Proteomes" id="UP000662701">
    <property type="component" value="Unassembled WGS sequence"/>
</dbReference>
<evidence type="ECO:0000256" key="1">
    <source>
        <dbReference type="SAM" id="MobiDB-lite"/>
    </source>
</evidence>
<reference evidence="3" key="1">
    <citation type="submission" date="2020-04" db="EMBL/GenBank/DDBJ databases">
        <authorList>
            <person name="Sombolestani A."/>
        </authorList>
    </citation>
    <scope>NUCLEOTIDE SEQUENCE</scope>
    <source>
        <strain evidence="3">LMG 1745</strain>
    </source>
</reference>
<keyword evidence="2" id="KW-1133">Transmembrane helix</keyword>
<dbReference type="Pfam" id="PF11162">
    <property type="entry name" value="DUF2946"/>
    <property type="match status" value="1"/>
</dbReference>
<evidence type="ECO:0000313" key="4">
    <source>
        <dbReference type="Proteomes" id="UP000662701"/>
    </source>
</evidence>
<gene>
    <name evidence="3" type="ORF">HKD19_10530</name>
</gene>
<feature type="transmembrane region" description="Helical" evidence="2">
    <location>
        <begin position="94"/>
        <end position="115"/>
    </location>
</feature>
<comment type="caution">
    <text evidence="3">The sequence shown here is derived from an EMBL/GenBank/DDBJ whole genome shotgun (WGS) entry which is preliminary data.</text>
</comment>
<keyword evidence="2" id="KW-0472">Membrane</keyword>
<organism evidence="3 4">
    <name type="scientific">Gluconobacter cadivus</name>
    <dbReference type="NCBI Taxonomy" id="2728101"/>
    <lineage>
        <taxon>Bacteria</taxon>
        <taxon>Pseudomonadati</taxon>
        <taxon>Pseudomonadota</taxon>
        <taxon>Alphaproteobacteria</taxon>
        <taxon>Acetobacterales</taxon>
        <taxon>Acetobacteraceae</taxon>
        <taxon>Gluconobacter</taxon>
    </lineage>
</organism>
<feature type="region of interest" description="Disordered" evidence="1">
    <location>
        <begin position="121"/>
        <end position="145"/>
    </location>
</feature>
<dbReference type="RefSeq" id="WP_194262786.1">
    <property type="nucleotide sequence ID" value="NZ_JABCQH010000008.1"/>
</dbReference>
<accession>A0ABR9YWR4</accession>
<proteinExistence type="predicted"/>
<name>A0ABR9YWR4_9PROT</name>
<sequence>MSRLLSPSNRRSGLPALAVIAAVLLGFLGQLVLQGCSYPEESPRATIERLTGIDIAPSPMVMTEQMAGPMPGMTTGHQHHHHHSHDGTCPLCPLLQLLAVILASLPVLPACGILGRQIRQTPGAPRAPPAIWRLLPPSRGPPRLV</sequence>
<feature type="transmembrane region" description="Helical" evidence="2">
    <location>
        <begin position="12"/>
        <end position="33"/>
    </location>
</feature>
<keyword evidence="4" id="KW-1185">Reference proteome</keyword>
<reference evidence="3" key="2">
    <citation type="submission" date="2020-11" db="EMBL/GenBank/DDBJ databases">
        <title>Description of novel Gluconobacter species.</title>
        <authorList>
            <person name="Cleenwerck I."/>
            <person name="Cnockaert M."/>
            <person name="Borremans W."/>
            <person name="Wieme A.D."/>
            <person name="De Vuyst L."/>
            <person name="Vandamme P."/>
        </authorList>
    </citation>
    <scope>NUCLEOTIDE SEQUENCE</scope>
    <source>
        <strain evidence="3">LMG 1745</strain>
    </source>
</reference>
<keyword evidence="2" id="KW-0812">Transmembrane</keyword>
<dbReference type="InterPro" id="IPR021333">
    <property type="entry name" value="DUF2946"/>
</dbReference>
<protein>
    <submittedName>
        <fullName evidence="3">DUF2946 family protein</fullName>
    </submittedName>
</protein>
<evidence type="ECO:0000256" key="2">
    <source>
        <dbReference type="SAM" id="Phobius"/>
    </source>
</evidence>
<dbReference type="EMBL" id="JABCQH010000008">
    <property type="protein sequence ID" value="MBF0888986.1"/>
    <property type="molecule type" value="Genomic_DNA"/>
</dbReference>